<dbReference type="PANTHER" id="PTHR47515:SF2">
    <property type="entry name" value="INTEGRASE CORE DOMAIN PROTEIN"/>
    <property type="match status" value="1"/>
</dbReference>
<feature type="region of interest" description="Disordered" evidence="1">
    <location>
        <begin position="293"/>
        <end position="318"/>
    </location>
</feature>
<dbReference type="Pfam" id="PF00665">
    <property type="entry name" value="rve"/>
    <property type="match status" value="1"/>
</dbReference>
<dbReference type="SUPFAM" id="SSF53098">
    <property type="entry name" value="Ribonuclease H-like"/>
    <property type="match status" value="1"/>
</dbReference>
<keyword evidence="4" id="KW-1185">Reference proteome</keyword>
<evidence type="ECO:0000313" key="4">
    <source>
        <dbReference type="Proteomes" id="UP000638648"/>
    </source>
</evidence>
<name>A0A927N6T9_9ACTN</name>
<dbReference type="InterPro" id="IPR012337">
    <property type="entry name" value="RNaseH-like_sf"/>
</dbReference>
<feature type="compositionally biased region" description="Basic residues" evidence="1">
    <location>
        <begin position="308"/>
        <end position="318"/>
    </location>
</feature>
<dbReference type="InterPro" id="IPR009057">
    <property type="entry name" value="Homeodomain-like_sf"/>
</dbReference>
<dbReference type="SUPFAM" id="SSF46689">
    <property type="entry name" value="Homeodomain-like"/>
    <property type="match status" value="1"/>
</dbReference>
<dbReference type="PANTHER" id="PTHR47515">
    <property type="entry name" value="LOW CALCIUM RESPONSE LOCUS PROTEIN T"/>
    <property type="match status" value="1"/>
</dbReference>
<reference evidence="3" key="1">
    <citation type="submission" date="2020-10" db="EMBL/GenBank/DDBJ databases">
        <title>Sequencing the genomes of 1000 actinobacteria strains.</title>
        <authorList>
            <person name="Klenk H.-P."/>
        </authorList>
    </citation>
    <scope>NUCLEOTIDE SEQUENCE</scope>
    <source>
        <strain evidence="3">DSM 45354</strain>
    </source>
</reference>
<gene>
    <name evidence="3" type="ORF">HEB94_006880</name>
</gene>
<evidence type="ECO:0000256" key="1">
    <source>
        <dbReference type="SAM" id="MobiDB-lite"/>
    </source>
</evidence>
<dbReference type="AlphaFoldDB" id="A0A927N6T9"/>
<sequence>MRLIEYAAQVGVAQACRVFGVSRQTYYRWVRRAEQYGLAALMPKPRRSPLQPNAMSAQEVSAILAVAVAHPTLGARQPLRHLAAQGVHRSASGVQKVLARHHLATRRQRVAALASITAATTGLVTDAAKDGPFGFCQYASRPGQVVALDTFYVGKLKGVGAIWQLTAVDVATRWAVVALIVGDKNTQATKAFIDHLRTALRKVGVRLDGVLTDNGPEFTGVAFRDHLAGLNIHHHRIPPRSPNHNAVCERFQGTVLAEFYRPFFHRARIDRLADLDTGLQAWVDDYNRHRPNHGHYMNGRTPAQTLRQTKRTMRKTAA</sequence>
<accession>A0A927N6T9</accession>
<dbReference type="RefSeq" id="WP_192753470.1">
    <property type="nucleotide sequence ID" value="NZ_BAABJL010000032.1"/>
</dbReference>
<evidence type="ECO:0000313" key="3">
    <source>
        <dbReference type="EMBL" id="MBE1610032.1"/>
    </source>
</evidence>
<dbReference type="Pfam" id="PF13518">
    <property type="entry name" value="HTH_28"/>
    <property type="match status" value="1"/>
</dbReference>
<dbReference type="PROSITE" id="PS51257">
    <property type="entry name" value="PROKAR_LIPOPROTEIN"/>
    <property type="match status" value="1"/>
</dbReference>
<dbReference type="InterPro" id="IPR055247">
    <property type="entry name" value="InsJ-like_HTH"/>
</dbReference>
<proteinExistence type="predicted"/>
<dbReference type="GO" id="GO:0003676">
    <property type="term" value="F:nucleic acid binding"/>
    <property type="evidence" value="ECO:0007669"/>
    <property type="project" value="InterPro"/>
</dbReference>
<organism evidence="3 4">
    <name type="scientific">Actinopolymorpha pittospori</name>
    <dbReference type="NCBI Taxonomy" id="648752"/>
    <lineage>
        <taxon>Bacteria</taxon>
        <taxon>Bacillati</taxon>
        <taxon>Actinomycetota</taxon>
        <taxon>Actinomycetes</taxon>
        <taxon>Propionibacteriales</taxon>
        <taxon>Actinopolymorphaceae</taxon>
        <taxon>Actinopolymorpha</taxon>
    </lineage>
</organism>
<dbReference type="InterPro" id="IPR036397">
    <property type="entry name" value="RNaseH_sf"/>
</dbReference>
<dbReference type="Gene3D" id="3.30.420.10">
    <property type="entry name" value="Ribonuclease H-like superfamily/Ribonuclease H"/>
    <property type="match status" value="1"/>
</dbReference>
<dbReference type="InterPro" id="IPR001584">
    <property type="entry name" value="Integrase_cat-core"/>
</dbReference>
<dbReference type="Proteomes" id="UP000638648">
    <property type="component" value="Unassembled WGS sequence"/>
</dbReference>
<feature type="domain" description="Integrase catalytic" evidence="2">
    <location>
        <begin position="138"/>
        <end position="310"/>
    </location>
</feature>
<dbReference type="GO" id="GO:0015074">
    <property type="term" value="P:DNA integration"/>
    <property type="evidence" value="ECO:0007669"/>
    <property type="project" value="InterPro"/>
</dbReference>
<comment type="caution">
    <text evidence="3">The sequence shown here is derived from an EMBL/GenBank/DDBJ whole genome shotgun (WGS) entry which is preliminary data.</text>
</comment>
<dbReference type="PROSITE" id="PS50994">
    <property type="entry name" value="INTEGRASE"/>
    <property type="match status" value="1"/>
</dbReference>
<dbReference type="EMBL" id="JADBEM010000001">
    <property type="protein sequence ID" value="MBE1610032.1"/>
    <property type="molecule type" value="Genomic_DNA"/>
</dbReference>
<protein>
    <submittedName>
        <fullName evidence="3">Transposase InsO family protein</fullName>
    </submittedName>
</protein>
<evidence type="ECO:0000259" key="2">
    <source>
        <dbReference type="PROSITE" id="PS50994"/>
    </source>
</evidence>